<evidence type="ECO:0000259" key="1">
    <source>
        <dbReference type="Pfam" id="PF01764"/>
    </source>
</evidence>
<dbReference type="AlphaFoldDB" id="A0A7C9UYX3"/>
<sequence length="358" mass="37820">MTTQSTATTDMTLTVAAQGPYLAATYLKLAAIAYSDEKAVFGTAALKAVTQAIPTLPSVTVPGNADQSGTLTYEWGAASELDANLAFAVSCKSTAGIPQFAVVVLRGTDVGTDDPGVFKQICEDLRCDKQLDWGATVSALSTDTDLPSAVDQPYDHPAIALGTARGLQKILSMPASDGSTIATWVQHFINNNSGVPVVVTGHSLGGCQTIVLAQYLAQTVAGSPVLVSQPWAPPTPGNQAFATLYDATFDTRSFLWWNTLDIVPNAFQNMAGIPTLWDNITMNDAEKLAFAGINDALTLSQCTYAQSAATTTRLVGLQPASGTDWGRELCVQHFPPMYEQLLSQNTNVWSYAGIPTAS</sequence>
<organism evidence="2 3">
    <name type="scientific">Magnetospirillum aberrantis SpK</name>
    <dbReference type="NCBI Taxonomy" id="908842"/>
    <lineage>
        <taxon>Bacteria</taxon>
        <taxon>Pseudomonadati</taxon>
        <taxon>Pseudomonadota</taxon>
        <taxon>Alphaproteobacteria</taxon>
        <taxon>Rhodospirillales</taxon>
        <taxon>Rhodospirillaceae</taxon>
        <taxon>Magnetospirillum</taxon>
    </lineage>
</organism>
<reference evidence="2 3" key="1">
    <citation type="submission" date="2020-02" db="EMBL/GenBank/DDBJ databases">
        <authorList>
            <person name="Dziuba M."/>
            <person name="Kuznetsov B."/>
            <person name="Mardanov A."/>
            <person name="Ravin N."/>
            <person name="Grouzdev D."/>
        </authorList>
    </citation>
    <scope>NUCLEOTIDE SEQUENCE [LARGE SCALE GENOMIC DNA]</scope>
    <source>
        <strain evidence="2 3">SpK</strain>
    </source>
</reference>
<dbReference type="EMBL" id="JAAIYP010000035">
    <property type="protein sequence ID" value="NFV80151.1"/>
    <property type="molecule type" value="Genomic_DNA"/>
</dbReference>
<proteinExistence type="predicted"/>
<dbReference type="SUPFAM" id="SSF53474">
    <property type="entry name" value="alpha/beta-Hydrolases"/>
    <property type="match status" value="1"/>
</dbReference>
<name>A0A7C9UYX3_9PROT</name>
<dbReference type="GO" id="GO:0006629">
    <property type="term" value="P:lipid metabolic process"/>
    <property type="evidence" value="ECO:0007669"/>
    <property type="project" value="InterPro"/>
</dbReference>
<dbReference type="Pfam" id="PF01764">
    <property type="entry name" value="Lipase_3"/>
    <property type="match status" value="1"/>
</dbReference>
<protein>
    <submittedName>
        <fullName evidence="2">Lipase family protein</fullName>
    </submittedName>
</protein>
<dbReference type="InterPro" id="IPR029058">
    <property type="entry name" value="AB_hydrolase_fold"/>
</dbReference>
<accession>A0A7C9UYX3</accession>
<dbReference type="RefSeq" id="WP_163677829.1">
    <property type="nucleotide sequence ID" value="NZ_JAAIYP010000035.1"/>
</dbReference>
<dbReference type="Gene3D" id="3.40.50.1820">
    <property type="entry name" value="alpha/beta hydrolase"/>
    <property type="match status" value="1"/>
</dbReference>
<dbReference type="InterPro" id="IPR002921">
    <property type="entry name" value="Fungal_lipase-type"/>
</dbReference>
<evidence type="ECO:0000313" key="2">
    <source>
        <dbReference type="EMBL" id="NFV80151.1"/>
    </source>
</evidence>
<evidence type="ECO:0000313" key="3">
    <source>
        <dbReference type="Proteomes" id="UP000480684"/>
    </source>
</evidence>
<comment type="caution">
    <text evidence="2">The sequence shown here is derived from an EMBL/GenBank/DDBJ whole genome shotgun (WGS) entry which is preliminary data.</text>
</comment>
<feature type="domain" description="Fungal lipase-type" evidence="1">
    <location>
        <begin position="183"/>
        <end position="267"/>
    </location>
</feature>
<gene>
    <name evidence="2" type="ORF">G4223_08515</name>
</gene>
<dbReference type="Proteomes" id="UP000480684">
    <property type="component" value="Unassembled WGS sequence"/>
</dbReference>
<keyword evidence="3" id="KW-1185">Reference proteome</keyword>